<dbReference type="AlphaFoldDB" id="A0A2P2KJH8"/>
<keyword evidence="1" id="KW-0472">Membrane</keyword>
<evidence type="ECO:0000313" key="2">
    <source>
        <dbReference type="EMBL" id="MBX05884.1"/>
    </source>
</evidence>
<organism evidence="2">
    <name type="scientific">Rhizophora mucronata</name>
    <name type="common">Asiatic mangrove</name>
    <dbReference type="NCBI Taxonomy" id="61149"/>
    <lineage>
        <taxon>Eukaryota</taxon>
        <taxon>Viridiplantae</taxon>
        <taxon>Streptophyta</taxon>
        <taxon>Embryophyta</taxon>
        <taxon>Tracheophyta</taxon>
        <taxon>Spermatophyta</taxon>
        <taxon>Magnoliopsida</taxon>
        <taxon>eudicotyledons</taxon>
        <taxon>Gunneridae</taxon>
        <taxon>Pentapetalae</taxon>
        <taxon>rosids</taxon>
        <taxon>fabids</taxon>
        <taxon>Malpighiales</taxon>
        <taxon>Rhizophoraceae</taxon>
        <taxon>Rhizophora</taxon>
    </lineage>
</organism>
<accession>A0A2P2KJH8</accession>
<keyword evidence="1" id="KW-1133">Transmembrane helix</keyword>
<dbReference type="EMBL" id="GGEC01025400">
    <property type="protein sequence ID" value="MBX05884.1"/>
    <property type="molecule type" value="Transcribed_RNA"/>
</dbReference>
<evidence type="ECO:0000256" key="1">
    <source>
        <dbReference type="SAM" id="Phobius"/>
    </source>
</evidence>
<sequence length="46" mass="5402">MVPIIVWVNIGTRGWHILVIADMVARLLFVYHIYCLWLLHNVNANI</sequence>
<keyword evidence="1" id="KW-0812">Transmembrane</keyword>
<name>A0A2P2KJH8_RHIMU</name>
<protein>
    <submittedName>
        <fullName evidence="2">Uncharacterized protein MANES_17G011900</fullName>
    </submittedName>
</protein>
<feature type="transmembrane region" description="Helical" evidence="1">
    <location>
        <begin position="15"/>
        <end position="39"/>
    </location>
</feature>
<reference evidence="2" key="1">
    <citation type="submission" date="2018-02" db="EMBL/GenBank/DDBJ databases">
        <title>Rhizophora mucronata_Transcriptome.</title>
        <authorList>
            <person name="Meera S.P."/>
            <person name="Sreeshan A."/>
            <person name="Augustine A."/>
        </authorList>
    </citation>
    <scope>NUCLEOTIDE SEQUENCE</scope>
    <source>
        <tissue evidence="2">Leaf</tissue>
    </source>
</reference>
<proteinExistence type="predicted"/>